<dbReference type="PROSITE" id="PS00018">
    <property type="entry name" value="EF_HAND_1"/>
    <property type="match status" value="1"/>
</dbReference>
<proteinExistence type="predicted"/>
<keyword evidence="4" id="KW-1185">Reference proteome</keyword>
<keyword evidence="1" id="KW-0732">Signal</keyword>
<dbReference type="RefSeq" id="WP_144347948.1">
    <property type="nucleotide sequence ID" value="NZ_VMKP01000003.1"/>
</dbReference>
<dbReference type="InterPro" id="IPR028994">
    <property type="entry name" value="Integrin_alpha_N"/>
</dbReference>
<dbReference type="PANTHER" id="PTHR46580:SF4">
    <property type="entry name" value="ATP_GTP-BINDING PROTEIN"/>
    <property type="match status" value="1"/>
</dbReference>
<dbReference type="SUPFAM" id="SSF69318">
    <property type="entry name" value="Integrin alpha N-terminal domain"/>
    <property type="match status" value="1"/>
</dbReference>
<dbReference type="PANTHER" id="PTHR46580">
    <property type="entry name" value="SENSOR KINASE-RELATED"/>
    <property type="match status" value="1"/>
</dbReference>
<feature type="domain" description="DUF4214" evidence="2">
    <location>
        <begin position="513"/>
        <end position="563"/>
    </location>
</feature>
<protein>
    <submittedName>
        <fullName evidence="3">DUF4214 domain-containing protein</fullName>
    </submittedName>
</protein>
<dbReference type="Pfam" id="PF13946">
    <property type="entry name" value="DUF4214"/>
    <property type="match status" value="1"/>
</dbReference>
<evidence type="ECO:0000256" key="1">
    <source>
        <dbReference type="ARBA" id="ARBA00022729"/>
    </source>
</evidence>
<dbReference type="Pfam" id="PF13517">
    <property type="entry name" value="FG-GAP_3"/>
    <property type="match status" value="1"/>
</dbReference>
<name>A0A557RGQ2_9GAMM</name>
<organism evidence="3 4">
    <name type="scientific">Spiribacter aquaticus</name>
    <dbReference type="NCBI Taxonomy" id="1935996"/>
    <lineage>
        <taxon>Bacteria</taxon>
        <taxon>Pseudomonadati</taxon>
        <taxon>Pseudomonadota</taxon>
        <taxon>Gammaproteobacteria</taxon>
        <taxon>Chromatiales</taxon>
        <taxon>Ectothiorhodospiraceae</taxon>
        <taxon>Spiribacter</taxon>
    </lineage>
</organism>
<dbReference type="Proteomes" id="UP000316688">
    <property type="component" value="Unassembled WGS sequence"/>
</dbReference>
<reference evidence="3 4" key="1">
    <citation type="submission" date="2019-07" db="EMBL/GenBank/DDBJ databases">
        <title>Reclasification of Spiribacter aquaticus.</title>
        <authorList>
            <person name="Leon M.J."/>
            <person name="Sanchez-Porro C."/>
            <person name="Ventosa A."/>
        </authorList>
    </citation>
    <scope>NUCLEOTIDE SEQUENCE [LARGE SCALE GENOMIC DNA]</scope>
    <source>
        <strain evidence="3 4">SP30</strain>
    </source>
</reference>
<comment type="caution">
    <text evidence="3">The sequence shown here is derived from an EMBL/GenBank/DDBJ whole genome shotgun (WGS) entry which is preliminary data.</text>
</comment>
<dbReference type="InterPro" id="IPR038255">
    <property type="entry name" value="PBS_linker_sf"/>
</dbReference>
<gene>
    <name evidence="3" type="ORF">FPL11_06540</name>
</gene>
<dbReference type="InterPro" id="IPR018247">
    <property type="entry name" value="EF_Hand_1_Ca_BS"/>
</dbReference>
<dbReference type="InterPro" id="IPR013517">
    <property type="entry name" value="FG-GAP"/>
</dbReference>
<dbReference type="EMBL" id="VMKP01000003">
    <property type="protein sequence ID" value="TVO64321.1"/>
    <property type="molecule type" value="Genomic_DNA"/>
</dbReference>
<evidence type="ECO:0000313" key="4">
    <source>
        <dbReference type="Proteomes" id="UP000316688"/>
    </source>
</evidence>
<evidence type="ECO:0000313" key="3">
    <source>
        <dbReference type="EMBL" id="TVO64321.1"/>
    </source>
</evidence>
<dbReference type="AlphaFoldDB" id="A0A557RGQ2"/>
<accession>A0A557RGQ2</accession>
<evidence type="ECO:0000259" key="2">
    <source>
        <dbReference type="Pfam" id="PF13946"/>
    </source>
</evidence>
<dbReference type="InterPro" id="IPR025282">
    <property type="entry name" value="DUF4214"/>
</dbReference>
<sequence>MENNPFFQPVSLPMGDAYSDFSQTTRASAENVTATDLDGDGTPELVFHLWFNPYNPGETDASVPNRLAILDANDQGWQAVGSQWINSTPFAPNDLGGATRQNRVADLNGDGISDIAWSVNQEDGRNGDSDYDTLTSILISTDSGGHEVIAPGQPSWFHAVGARSYDADHAQPEGIVVAAGYSRLPEAFIIDKSNNVTVEDLPELGASTLLNLQDSAPDDGNIYFFTDDKEGPAILERTPAGQWSIADKASITDGLDMRIFYDVPAWNGDITAERTAYRYQGEWVAGFAPNDAAEIDLDGSGDTAIVTHVAGASLREADGTVESRPAQYLMFFDFEDGELTRRDMPITGYDSESNRNFIDVLDIDGDGLEDVISYDYVRSEGAPLFMAYRNTGEGRFEKLAIEDILPEPLDTTGSSLLRDFNGDGRLDILEWASDGGVTDPDEPSAVIHYAVQDWIEAGGAPARESQYQDMAYFRTVQEAYLAYYDRPADADGLLYWVGQLADSDGGVDVVIDAFAASPEAEARYGDINGSTIDEVVTMIYQGLFDRKPDAAGLAFYVDGYTDGDYTPGSIALDVAAGAVGEDDLLLENRISLAMAESLI</sequence>
<dbReference type="Gene3D" id="1.10.3130.20">
    <property type="entry name" value="Phycobilisome linker domain"/>
    <property type="match status" value="1"/>
</dbReference>